<proteinExistence type="predicted"/>
<reference evidence="2 3" key="1">
    <citation type="submission" date="2024-02" db="EMBL/GenBank/DDBJ databases">
        <authorList>
            <person name="Chen Y."/>
            <person name="Shah S."/>
            <person name="Dougan E. K."/>
            <person name="Thang M."/>
            <person name="Chan C."/>
        </authorList>
    </citation>
    <scope>NUCLEOTIDE SEQUENCE [LARGE SCALE GENOMIC DNA]</scope>
</reference>
<evidence type="ECO:0000259" key="1">
    <source>
        <dbReference type="Pfam" id="PF00650"/>
    </source>
</evidence>
<sequence length="98" mass="11730">MEYFMRYMAVPGKIESINVVIDLKDLTISQIPIGVLREVHRSMGMYYVGRIFRFYICNMLGTWLESTFATKNCRMHSDYSLILIYDIQNYEEFFQCKE</sequence>
<keyword evidence="3" id="KW-1185">Reference proteome</keyword>
<feature type="domain" description="CRAL-TRIO" evidence="1">
    <location>
        <begin position="1"/>
        <end position="59"/>
    </location>
</feature>
<protein>
    <recommendedName>
        <fullName evidence="1">CRAL-TRIO domain-containing protein</fullName>
    </recommendedName>
</protein>
<dbReference type="InterPro" id="IPR036865">
    <property type="entry name" value="CRAL-TRIO_dom_sf"/>
</dbReference>
<evidence type="ECO:0000313" key="2">
    <source>
        <dbReference type="EMBL" id="CAK9116760.1"/>
    </source>
</evidence>
<dbReference type="Proteomes" id="UP001642484">
    <property type="component" value="Unassembled WGS sequence"/>
</dbReference>
<name>A0ABP0SX36_9DINO</name>
<organism evidence="2 3">
    <name type="scientific">Durusdinium trenchii</name>
    <dbReference type="NCBI Taxonomy" id="1381693"/>
    <lineage>
        <taxon>Eukaryota</taxon>
        <taxon>Sar</taxon>
        <taxon>Alveolata</taxon>
        <taxon>Dinophyceae</taxon>
        <taxon>Suessiales</taxon>
        <taxon>Symbiodiniaceae</taxon>
        <taxon>Durusdinium</taxon>
    </lineage>
</organism>
<dbReference type="EMBL" id="CAXAMN010028495">
    <property type="protein sequence ID" value="CAK9116760.1"/>
    <property type="molecule type" value="Genomic_DNA"/>
</dbReference>
<dbReference type="Pfam" id="PF00650">
    <property type="entry name" value="CRAL_TRIO"/>
    <property type="match status" value="1"/>
</dbReference>
<comment type="caution">
    <text evidence="2">The sequence shown here is derived from an EMBL/GenBank/DDBJ whole genome shotgun (WGS) entry which is preliminary data.</text>
</comment>
<accession>A0ABP0SX36</accession>
<gene>
    <name evidence="2" type="ORF">CCMP2556_LOCUS54255</name>
</gene>
<dbReference type="Gene3D" id="3.40.525.10">
    <property type="entry name" value="CRAL-TRIO lipid binding domain"/>
    <property type="match status" value="1"/>
</dbReference>
<evidence type="ECO:0000313" key="3">
    <source>
        <dbReference type="Proteomes" id="UP001642484"/>
    </source>
</evidence>
<dbReference type="InterPro" id="IPR001251">
    <property type="entry name" value="CRAL-TRIO_dom"/>
</dbReference>
<dbReference type="SUPFAM" id="SSF52087">
    <property type="entry name" value="CRAL/TRIO domain"/>
    <property type="match status" value="1"/>
</dbReference>